<evidence type="ECO:0000313" key="2">
    <source>
        <dbReference type="EMBL" id="KCW44601.1"/>
    </source>
</evidence>
<dbReference type="Gramene" id="KCW44601">
    <property type="protein sequence ID" value="KCW44601"/>
    <property type="gene ID" value="EUGRSUZ_L01883"/>
</dbReference>
<dbReference type="InParanoid" id="A0A058ZTB3"/>
<protein>
    <submittedName>
        <fullName evidence="2">Uncharacterized protein</fullName>
    </submittedName>
</protein>
<evidence type="ECO:0000313" key="3">
    <source>
        <dbReference type="Proteomes" id="UP000030711"/>
    </source>
</evidence>
<reference evidence="1" key="4">
    <citation type="submission" date="2023-07" db="EMBL/GenBank/DDBJ databases">
        <authorList>
            <person name="Myburg A.A."/>
            <person name="Grattapaglia D."/>
            <person name="Tuskan G.A."/>
            <person name="Hellsten U."/>
            <person name="Hayes R.D."/>
            <person name="Grimwood J."/>
            <person name="Jenkins J."/>
            <person name="Lindquist E."/>
            <person name="Tice H."/>
            <person name="Bauer D."/>
            <person name="Goodstein D.M."/>
            <person name="Dubchak I."/>
            <person name="Poliakov A."/>
            <person name="Mizrachi E."/>
            <person name="Kullan A.R."/>
            <person name="Hussey S.G."/>
            <person name="Pinard D."/>
            <person name="Van D.M."/>
            <person name="Singh P."/>
            <person name="Van J.I."/>
            <person name="Silva-Junior O.B."/>
            <person name="Togawa R.C."/>
            <person name="Pappas M.R."/>
            <person name="Faria D.A."/>
            <person name="Sansaloni C.P."/>
            <person name="Petroli C.D."/>
            <person name="Yang X."/>
            <person name="Ranjan P."/>
            <person name="Tschaplinski T.J."/>
            <person name="Ye C.Y."/>
            <person name="Li T."/>
            <person name="Sterck L."/>
            <person name="Vanneste K."/>
            <person name="Murat F."/>
            <person name="Soler M."/>
            <person name="Clemente H.S."/>
            <person name="Saidi N."/>
            <person name="Cassan-Wang H."/>
            <person name="Dunand C."/>
            <person name="Hefer C.A."/>
            <person name="Bornberg-Bauer E."/>
            <person name="Kersting A.R."/>
            <person name="Vining K."/>
            <person name="Amarasinghe V."/>
            <person name="Ranik M."/>
            <person name="Naithani S."/>
            <person name="Elser J."/>
            <person name="Boyd A.E."/>
            <person name="Liston A."/>
            <person name="Spatafora J.W."/>
            <person name="Dharmwardhana P."/>
            <person name="Raja R."/>
            <person name="Sullivan C."/>
            <person name="Romanel E."/>
            <person name="Alves-Ferreira M."/>
            <person name="Kulheim C."/>
            <person name="Foley W."/>
            <person name="Carocha V."/>
            <person name="Paiva J."/>
            <person name="Kudrna D."/>
            <person name="Brommonschenkel S.H."/>
            <person name="Pasquali G."/>
            <person name="Byrne M."/>
            <person name="Rigault P."/>
            <person name="Tibbits J."/>
            <person name="Spokevicius A."/>
            <person name="Jones R.C."/>
            <person name="Steane D.A."/>
            <person name="Vaillancourt R.E."/>
            <person name="Potts B.M."/>
            <person name="Joubert F."/>
            <person name="Barry K."/>
            <person name="Pappas G.J."/>
            <person name="Strauss S.H."/>
            <person name="Jaiswal P."/>
            <person name="Grima-Pettenati J."/>
            <person name="Salse J."/>
            <person name="Van D.P."/>
            <person name="Rokhsar D.S."/>
            <person name="Schmutz J."/>
        </authorList>
    </citation>
    <scope>NUCLEOTIDE SEQUENCE</scope>
    <source>
        <tissue evidence="1">Leaf extractions</tissue>
    </source>
</reference>
<name>A0A058ZTB3_EUCGR</name>
<proteinExistence type="predicted"/>
<reference evidence="1" key="2">
    <citation type="journal article" date="2014" name="Nature">
        <title>The genome of Eucalyptus grandis.</title>
        <authorList>
            <person name="Myburg A.A."/>
            <person name="Grattapaglia D."/>
            <person name="Tuskan G.A."/>
            <person name="Hellsten U."/>
            <person name="Hayes R.D."/>
            <person name="Grimwood J."/>
            <person name="Jenkins J."/>
            <person name="Lindquist E."/>
            <person name="Tice H."/>
            <person name="Bauer D."/>
            <person name="Goodstein D.M."/>
            <person name="Dubchak I."/>
            <person name="Poliakov A."/>
            <person name="Mizrachi E."/>
            <person name="Kullan A.R."/>
            <person name="Hussey S.G."/>
            <person name="Pinard D."/>
            <person name="van der Merwe K."/>
            <person name="Singh P."/>
            <person name="van Jaarsveld I."/>
            <person name="Silva-Junior O.B."/>
            <person name="Togawa R.C."/>
            <person name="Pappas M.R."/>
            <person name="Faria D.A."/>
            <person name="Sansaloni C.P."/>
            <person name="Petroli C.D."/>
            <person name="Yang X."/>
            <person name="Ranjan P."/>
            <person name="Tschaplinski T.J."/>
            <person name="Ye C.Y."/>
            <person name="Li T."/>
            <person name="Sterck L."/>
            <person name="Vanneste K."/>
            <person name="Murat F."/>
            <person name="Soler M."/>
            <person name="Clemente H.S."/>
            <person name="Saidi N."/>
            <person name="Cassan-Wang H."/>
            <person name="Dunand C."/>
            <person name="Hefer C.A."/>
            <person name="Bornberg-Bauer E."/>
            <person name="Kersting A.R."/>
            <person name="Vining K."/>
            <person name="Amarasinghe V."/>
            <person name="Ranik M."/>
            <person name="Naithani S."/>
            <person name="Elser J."/>
            <person name="Boyd A.E."/>
            <person name="Liston A."/>
            <person name="Spatafora J.W."/>
            <person name="Dharmwardhana P."/>
            <person name="Raja R."/>
            <person name="Sullivan C."/>
            <person name="Romanel E."/>
            <person name="Alves-Ferreira M."/>
            <person name="Kulheim C."/>
            <person name="Foley W."/>
            <person name="Carocha V."/>
            <person name="Paiva J."/>
            <person name="Kudrna D."/>
            <person name="Brommonschenkel S.H."/>
            <person name="Pasquali G."/>
            <person name="Byrne M."/>
            <person name="Rigault P."/>
            <person name="Tibbits J."/>
            <person name="Spokevicius A."/>
            <person name="Jones R.C."/>
            <person name="Steane D.A."/>
            <person name="Vaillancourt R.E."/>
            <person name="Potts B.M."/>
            <person name="Joubert F."/>
            <person name="Barry K."/>
            <person name="Pappas G.J."/>
            <person name="Strauss S.H."/>
            <person name="Jaiswal P."/>
            <person name="Grima-Pettenati J."/>
            <person name="Salse J."/>
            <person name="Van de Peer Y."/>
            <person name="Rokhsar D.S."/>
            <person name="Schmutz J."/>
        </authorList>
    </citation>
    <scope>NUCLEOTIDE SEQUENCE</scope>
    <source>
        <tissue evidence="1">Leaf extractions</tissue>
    </source>
</reference>
<reference evidence="2" key="1">
    <citation type="submission" date="2013-07" db="EMBL/GenBank/DDBJ databases">
        <title>The genome of Eucalyptus grandis.</title>
        <authorList>
            <person name="Schmutz J."/>
            <person name="Hayes R."/>
            <person name="Myburg A."/>
            <person name="Tuskan G."/>
            <person name="Grattapaglia D."/>
            <person name="Rokhsar D.S."/>
        </authorList>
    </citation>
    <scope>NUCLEOTIDE SEQUENCE</scope>
    <source>
        <tissue evidence="2">Leaf extractions</tissue>
    </source>
</reference>
<gene>
    <name evidence="2" type="ORF">EUGRSUZ_L01883</name>
</gene>
<organism evidence="2">
    <name type="scientific">Eucalyptus grandis</name>
    <name type="common">Flooded gum</name>
    <dbReference type="NCBI Taxonomy" id="71139"/>
    <lineage>
        <taxon>Eukaryota</taxon>
        <taxon>Viridiplantae</taxon>
        <taxon>Streptophyta</taxon>
        <taxon>Embryophyta</taxon>
        <taxon>Tracheophyta</taxon>
        <taxon>Spermatophyta</taxon>
        <taxon>Magnoliopsida</taxon>
        <taxon>eudicotyledons</taxon>
        <taxon>Gunneridae</taxon>
        <taxon>Pentapetalae</taxon>
        <taxon>rosids</taxon>
        <taxon>malvids</taxon>
        <taxon>Myrtales</taxon>
        <taxon>Myrtaceae</taxon>
        <taxon>Myrtoideae</taxon>
        <taxon>Eucalypteae</taxon>
        <taxon>Eucalyptus</taxon>
    </lineage>
</organism>
<accession>A0A058ZTB3</accession>
<evidence type="ECO:0000313" key="1">
    <source>
        <dbReference type="EMBL" id="KAK2632192.1"/>
    </source>
</evidence>
<dbReference type="AlphaFoldDB" id="A0A058ZTB3"/>
<sequence length="143" mass="16761">MFPPCEGACASQGNPCSSFFLHPLLSISARTKNKTNKIVSWVLLHWHVKLLEELRGLAAWRSIESRVLPDQFQYNSLAFPDEFLPQPYFMCVDYDAKIIVHSFRRRGSLFRRLDVMKHRLLQFTVEFCKLCLQLNYFWVGVGF</sequence>
<dbReference type="Proteomes" id="UP000030711">
    <property type="component" value="Unassembled WGS sequence"/>
</dbReference>
<reference evidence="1" key="3">
    <citation type="submission" date="2023-04" db="EMBL/GenBank/DDBJ databases">
        <title>WGS assembly of Eucalyptus grandis.</title>
        <authorList>
            <person name="Myburg A."/>
            <person name="Grattapaglia D."/>
            <person name="Tuskan G."/>
            <person name="Hellsten U."/>
            <person name="Hayes R."/>
            <person name="Grimwood J."/>
            <person name="Jenkins J."/>
            <person name="Lindquist E."/>
            <person name="Tice H."/>
            <person name="Bauer D."/>
            <person name="Goodstein D."/>
            <person name="Dubchak I."/>
            <person name="Poliakov A."/>
            <person name="Mizrachi E."/>
            <person name="Kullan A."/>
            <person name="Hussey S."/>
            <person name="Pinard D."/>
            <person name="Van D."/>
            <person name="Singh P."/>
            <person name="Van J."/>
            <person name="Silva-Junior O."/>
            <person name="Togawa R."/>
            <person name="Pappas M."/>
            <person name="Faria D."/>
            <person name="Sansaloni C."/>
            <person name="Petroli C."/>
            <person name="Yang X."/>
            <person name="Ranjan P."/>
            <person name="Tschaplinski T."/>
            <person name="Ye C."/>
            <person name="Li T."/>
            <person name="Sterck L."/>
            <person name="Vanneste K."/>
            <person name="Murat F."/>
            <person name="Soler M."/>
            <person name="Clemente H."/>
            <person name="Saidi N."/>
            <person name="Cassan-Wang H."/>
            <person name="Dunand C."/>
            <person name="Hefer C."/>
            <person name="Bornberg-Bauer E."/>
            <person name="Kersting A."/>
            <person name="Vining K."/>
            <person name="Amarasinghe V."/>
            <person name="Ranik M."/>
            <person name="Naithani S."/>
            <person name="Elser J."/>
            <person name="Boyd A."/>
            <person name="Liston A."/>
            <person name="Spatafora J."/>
            <person name="Dharmwardhana P."/>
            <person name="Raja R."/>
            <person name="Sullivan C."/>
            <person name="Romanel E."/>
            <person name="Alves-Ferreira M."/>
            <person name="Kulheim C."/>
            <person name="Foley W."/>
            <person name="Carocha V."/>
            <person name="Paiva J."/>
            <person name="Kudrna D."/>
            <person name="Brommonschenkel S."/>
            <person name="Pasquali G."/>
            <person name="Byrne M."/>
            <person name="Rigault P."/>
            <person name="Tibbits J."/>
            <person name="Spokevicius A."/>
            <person name="Jones R."/>
            <person name="Steane D."/>
            <person name="Vaillancourt R."/>
            <person name="Potts B."/>
            <person name="Joubert F."/>
            <person name="Barry K."/>
            <person name="Pappas G."/>
            <person name="Strauss S."/>
            <person name="Jaiswal P."/>
            <person name="Grima-Pettenati J."/>
            <person name="Salse J."/>
            <person name="Van D."/>
            <person name="Rokhsar D."/>
            <person name="Schmutz J."/>
        </authorList>
    </citation>
    <scope>NUCLEOTIDE SEQUENCE</scope>
    <source>
        <tissue evidence="1">Leaf extractions</tissue>
    </source>
</reference>
<dbReference type="EMBL" id="MU848662">
    <property type="protein sequence ID" value="KAK2632192.1"/>
    <property type="molecule type" value="Genomic_DNA"/>
</dbReference>
<keyword evidence="3" id="KW-1185">Reference proteome</keyword>
<dbReference type="EMBL" id="KK199178">
    <property type="protein sequence ID" value="KCW44601.1"/>
    <property type="molecule type" value="Genomic_DNA"/>
</dbReference>